<reference evidence="10" key="1">
    <citation type="submission" date="2019-03" db="EMBL/GenBank/DDBJ databases">
        <authorList>
            <person name="Mank J."/>
            <person name="Almeida P."/>
        </authorList>
    </citation>
    <scope>NUCLEOTIDE SEQUENCE</scope>
    <source>
        <strain evidence="10">78183</strain>
    </source>
</reference>
<comment type="similarity">
    <text evidence="6">Belongs to the formin-like family.</text>
</comment>
<feature type="compositionally biased region" description="Pro residues" evidence="7">
    <location>
        <begin position="398"/>
        <end position="410"/>
    </location>
</feature>
<feature type="compositionally biased region" description="Basic and acidic residues" evidence="7">
    <location>
        <begin position="307"/>
        <end position="316"/>
    </location>
</feature>
<feature type="transmembrane region" description="Helical" evidence="8">
    <location>
        <begin position="7"/>
        <end position="29"/>
    </location>
</feature>
<keyword evidence="3" id="KW-0256">Endoplasmic reticulum</keyword>
<gene>
    <name evidence="10" type="ORF">SVIM_LOCUS285213</name>
</gene>
<dbReference type="InterPro" id="IPR013126">
    <property type="entry name" value="Hsp_70_fam"/>
</dbReference>
<feature type="compositionally biased region" description="Basic and acidic residues" evidence="7">
    <location>
        <begin position="325"/>
        <end position="337"/>
    </location>
</feature>
<evidence type="ECO:0000256" key="5">
    <source>
        <dbReference type="ARBA" id="ARBA00023016"/>
    </source>
</evidence>
<evidence type="ECO:0000256" key="7">
    <source>
        <dbReference type="SAM" id="MobiDB-lite"/>
    </source>
</evidence>
<feature type="compositionally biased region" description="Low complexity" evidence="7">
    <location>
        <begin position="416"/>
        <end position="443"/>
    </location>
</feature>
<dbReference type="InterPro" id="IPR043129">
    <property type="entry name" value="ATPase_NBD"/>
</dbReference>
<dbReference type="SMART" id="SM00498">
    <property type="entry name" value="FH2"/>
    <property type="match status" value="1"/>
</dbReference>
<dbReference type="FunFam" id="1.20.1270.10:FF:000016">
    <property type="entry name" value="Heat shock protein 70"/>
    <property type="match status" value="1"/>
</dbReference>
<keyword evidence="5" id="KW-0346">Stress response</keyword>
<name>A0A6N2LWC2_SALVM</name>
<keyword evidence="4" id="KW-0067">ATP-binding</keyword>
<protein>
    <recommendedName>
        <fullName evidence="6">Formin-like protein</fullName>
    </recommendedName>
</protein>
<feature type="region of interest" description="Disordered" evidence="7">
    <location>
        <begin position="357"/>
        <end position="552"/>
    </location>
</feature>
<dbReference type="PROSITE" id="PS00297">
    <property type="entry name" value="HSP70_1"/>
    <property type="match status" value="1"/>
</dbReference>
<feature type="compositionally biased region" description="Pro residues" evidence="7">
    <location>
        <begin position="478"/>
        <end position="487"/>
    </location>
</feature>
<evidence type="ECO:0000256" key="1">
    <source>
        <dbReference type="ARBA" id="ARBA00007381"/>
    </source>
</evidence>
<sequence>MGCAPQILRMIFIITIFMFILLQSAHVLISDNVSVDVEGYFKAPGLPEVNFIQESTGDANNEKQIEQISGEDENEEKETLIVQKFRALLGLKSPKTRSSSTEFVSRAPSPSATIEAEPPAFAPAPAPVPAPRLPVHVHSYSPLHHKHPAPPPHKIQKEHKDKSRLKRILVAALVSAGAAFLVCVLGLIWFSGKFREYRKKSARIMSVHRKKGRTRGKSKFVSSQKSASKVSLNPALDLLYLNSLEEDLEQQTSCLKQTRETVRTLSSHSTPKSSIHERQESMQGSMAESDSDNASSSPTREIMSVHGDGESVKYESDGGNSSSGDKIECHSSDDESFHSFVDSHSSNVRLSNASAGNLSDISEIPPSNVPKIIPSPSPLPTNLDIPEDTLVQDKSFTTPPPPPPPPPPALAPRMRIPPSSTPSLSSRITSKASSSSTLPNLSSPRKSDASSGSNQTPRNDLPPSPQKSPRTLRALSSIPPPPCPPPFLKGNNGSAKSPPPPPCPPPFLKGNGGPPPPPCPPPFLKGNGGPPPPPSHPLQYTPLGKDGAPLPKLKPLHWDKVRAAPDQSMVWDKIRSSSFDSNFQLGVINPRFLNRFDEEMIESLFGYNLQSTTKNDEAKSKTPSPSKHVLDPKRLQNITILSKAINATAEQVLHESACMLYAYNNQLILWTSGDGLCLQQLEALAKMVPTKEEEAKLFGYKGDINELGSAEKFVRVVLSMPFAFQRVEAMLYRETFEDEVVHLRNSFSMLEEACKELRSSRLFLKLLEAVLKTGNRMNVGTIRGGAKAFKLDALLKLSDVKGQMVRLTYSISCPRICQGIRVSDSIMGKINQKNKTKTVEEREEDYRRMGLDLVSGLSTELYNVKKTATIDLDVLASSVSNLSDGIDKLQHLVNKDLSTDRKSINFVHRMKTFLNYAARNLKELREDEDRVLLHVREITEYFHGNVSKDEANPLRIFVIVRDFLGMLDHIFTVIKASTMRVKHIADFAFLFLFVSEYYFLGLAVAADDGPKLGTVIGIDLGTTYSCVAVSRDGHVEIIANDQGNRVTPSWVAFTDTERLIGEAAKNQAPMNPERTIFGVKRLIGRKFDDPEVQRDLKFLPYKVVNKDGKSYVQVKVKGETKVFSPEEISAMILGKMKETAESYLGKKIKNAVVTVPAYFNDAQRQATKDAGIIAGLNVPRIINEPTAAAIAYGLDKKGGDMNILVYDLGGGTFDVSILTIDNGVFEVLATSGDTHLGGEDFDQRLMDHFIKLIKKKYSKDMSKDKKALGKLRRECERAKRALSSQHQVRVEIESLIDGIDFSEPITRARFEEMNMDLMKKTLDIVKKAMNDAGLKKADIKEIVLVGGSTRIPKVQEMLKEYFEGKEPNKGVNPDEAVAYGAAVQGGILSGEGGEETKGLLLLDVTPLSLGIETAGGVMTKLIPRNTVIPTKKSQIFTTYQDQQTSVSIKVYEGERSLTKDCRELGKFDLSGIPPAPRGVPQIEVTFEVDANGILHVKAEDKAAKKSQSITITNDKGRLSQEEIDRMVKEAEEMAEEDKIIKEKIDARNKLETYIYNMRSTISDKDKLADKIDSDDKERIETALKESLEWLDDNQNAEKDDYEEKLKEVEEVCNPVIKKVYEKSGSSADSEYEEPNDEL</sequence>
<dbReference type="Pfam" id="PF00012">
    <property type="entry name" value="HSP70"/>
    <property type="match status" value="1"/>
</dbReference>
<keyword evidence="8" id="KW-1133">Transmembrane helix</keyword>
<feature type="region of interest" description="Disordered" evidence="7">
    <location>
        <begin position="207"/>
        <end position="226"/>
    </location>
</feature>
<dbReference type="SUPFAM" id="SSF53067">
    <property type="entry name" value="Actin-like ATPase domain"/>
    <property type="match status" value="2"/>
</dbReference>
<dbReference type="Gene3D" id="3.90.640.10">
    <property type="entry name" value="Actin, Chain A, domain 4"/>
    <property type="match status" value="1"/>
</dbReference>
<feature type="compositionally biased region" description="Polar residues" evidence="7">
    <location>
        <begin position="263"/>
        <end position="273"/>
    </location>
</feature>
<feature type="region of interest" description="Disordered" evidence="7">
    <location>
        <begin position="259"/>
        <end position="339"/>
    </location>
</feature>
<dbReference type="GO" id="GO:0140662">
    <property type="term" value="F:ATP-dependent protein folding chaperone"/>
    <property type="evidence" value="ECO:0007669"/>
    <property type="project" value="InterPro"/>
</dbReference>
<dbReference type="PROSITE" id="PS51444">
    <property type="entry name" value="FH2"/>
    <property type="match status" value="1"/>
</dbReference>
<feature type="transmembrane region" description="Helical" evidence="8">
    <location>
        <begin position="168"/>
        <end position="190"/>
    </location>
</feature>
<keyword evidence="2" id="KW-0547">Nucleotide-binding</keyword>
<dbReference type="InterPro" id="IPR042201">
    <property type="entry name" value="FH2_Formin_sf"/>
</dbReference>
<dbReference type="PROSITE" id="PS00329">
    <property type="entry name" value="HSP70_2"/>
    <property type="match status" value="1"/>
</dbReference>
<dbReference type="SUPFAM" id="SSF100920">
    <property type="entry name" value="Heat shock protein 70kD (HSP70), peptide-binding domain"/>
    <property type="match status" value="1"/>
</dbReference>
<dbReference type="PRINTS" id="PR00301">
    <property type="entry name" value="HEATSHOCK70"/>
</dbReference>
<dbReference type="FunFam" id="2.60.34.10:FF:000002">
    <property type="entry name" value="Heat shock 70 kDa"/>
    <property type="match status" value="1"/>
</dbReference>
<proteinExistence type="inferred from homology"/>
<dbReference type="FunFam" id="3.90.640.10:FF:000002">
    <property type="entry name" value="Heat shock 70 kDa"/>
    <property type="match status" value="1"/>
</dbReference>
<dbReference type="SUPFAM" id="SSF101447">
    <property type="entry name" value="Formin homology 2 domain (FH2 domain)"/>
    <property type="match status" value="1"/>
</dbReference>
<dbReference type="Gene3D" id="2.60.34.10">
    <property type="entry name" value="Substrate Binding Domain Of DNAk, Chain A, domain 1"/>
    <property type="match status" value="1"/>
</dbReference>
<dbReference type="SUPFAM" id="SSF100934">
    <property type="entry name" value="Heat shock protein 70kD (HSP70), C-terminal subdomain"/>
    <property type="match status" value="1"/>
</dbReference>
<keyword evidence="8" id="KW-0812">Transmembrane</keyword>
<dbReference type="InterPro" id="IPR042050">
    <property type="entry name" value="BIP_NBD"/>
</dbReference>
<dbReference type="NCBIfam" id="NF001413">
    <property type="entry name" value="PRK00290.1"/>
    <property type="match status" value="1"/>
</dbReference>
<dbReference type="FunFam" id="3.30.420.40:FF:000026">
    <property type="entry name" value="Heat shock protein 70"/>
    <property type="match status" value="1"/>
</dbReference>
<dbReference type="Gene3D" id="1.20.1270.10">
    <property type="match status" value="1"/>
</dbReference>
<evidence type="ECO:0000256" key="3">
    <source>
        <dbReference type="ARBA" id="ARBA00022824"/>
    </source>
</evidence>
<dbReference type="Gene3D" id="1.20.58.2220">
    <property type="entry name" value="Formin, FH2 domain"/>
    <property type="match status" value="1"/>
</dbReference>
<dbReference type="CDD" id="cd10241">
    <property type="entry name" value="ASKHA_NBD_HSP70_BiP"/>
    <property type="match status" value="1"/>
</dbReference>
<dbReference type="InterPro" id="IPR029047">
    <property type="entry name" value="HSP70_peptide-bd_sf"/>
</dbReference>
<dbReference type="Pfam" id="PF02181">
    <property type="entry name" value="FH2"/>
    <property type="match status" value="1"/>
</dbReference>
<dbReference type="FunFam" id="3.30.30.30:FF:000003">
    <property type="entry name" value="Heat shock protein 9"/>
    <property type="match status" value="1"/>
</dbReference>
<evidence type="ECO:0000313" key="10">
    <source>
        <dbReference type="EMBL" id="VFU45549.1"/>
    </source>
</evidence>
<dbReference type="PANTHER" id="PTHR19375">
    <property type="entry name" value="HEAT SHOCK PROTEIN 70KDA"/>
    <property type="match status" value="1"/>
</dbReference>
<dbReference type="InterPro" id="IPR029048">
    <property type="entry name" value="HSP70_C_sf"/>
</dbReference>
<keyword evidence="8" id="KW-0472">Membrane</keyword>
<evidence type="ECO:0000256" key="4">
    <source>
        <dbReference type="ARBA" id="ARBA00022840"/>
    </source>
</evidence>
<organism evidence="10">
    <name type="scientific">Salix viminalis</name>
    <name type="common">Common osier</name>
    <name type="synonym">Basket willow</name>
    <dbReference type="NCBI Taxonomy" id="40686"/>
    <lineage>
        <taxon>Eukaryota</taxon>
        <taxon>Viridiplantae</taxon>
        <taxon>Streptophyta</taxon>
        <taxon>Embryophyta</taxon>
        <taxon>Tracheophyta</taxon>
        <taxon>Spermatophyta</taxon>
        <taxon>Magnoliopsida</taxon>
        <taxon>eudicotyledons</taxon>
        <taxon>Gunneridae</taxon>
        <taxon>Pentapetalae</taxon>
        <taxon>rosids</taxon>
        <taxon>fabids</taxon>
        <taxon>Malpighiales</taxon>
        <taxon>Salicaceae</taxon>
        <taxon>Saliceae</taxon>
        <taxon>Salix</taxon>
    </lineage>
</organism>
<dbReference type="InterPro" id="IPR018181">
    <property type="entry name" value="Heat_shock_70_CS"/>
</dbReference>
<dbReference type="GO" id="GO:0005524">
    <property type="term" value="F:ATP binding"/>
    <property type="evidence" value="ECO:0007669"/>
    <property type="project" value="UniProtKB-KW"/>
</dbReference>
<feature type="compositionally biased region" description="Polar residues" evidence="7">
    <location>
        <begin position="449"/>
        <end position="458"/>
    </location>
</feature>
<dbReference type="InterPro" id="IPR015425">
    <property type="entry name" value="FH2_Formin"/>
</dbReference>
<evidence type="ECO:0000256" key="8">
    <source>
        <dbReference type="SAM" id="Phobius"/>
    </source>
</evidence>
<feature type="compositionally biased region" description="Basic residues" evidence="7">
    <location>
        <begin position="207"/>
        <end position="218"/>
    </location>
</feature>
<feature type="compositionally biased region" description="Polar residues" evidence="7">
    <location>
        <begin position="281"/>
        <end position="299"/>
    </location>
</feature>
<dbReference type="PROSITE" id="PS01036">
    <property type="entry name" value="HSP70_3"/>
    <property type="match status" value="1"/>
</dbReference>
<dbReference type="EMBL" id="CAADRP010001621">
    <property type="protein sequence ID" value="VFU45549.1"/>
    <property type="molecule type" value="Genomic_DNA"/>
</dbReference>
<evidence type="ECO:0000256" key="6">
    <source>
        <dbReference type="RuleBase" id="RU361260"/>
    </source>
</evidence>
<feature type="compositionally biased region" description="Pro residues" evidence="7">
    <location>
        <begin position="497"/>
        <end position="536"/>
    </location>
</feature>
<feature type="domain" description="FH2" evidence="9">
    <location>
        <begin position="543"/>
        <end position="993"/>
    </location>
</feature>
<comment type="similarity">
    <text evidence="1">Belongs to the heat shock protein 70 family.</text>
</comment>
<evidence type="ECO:0000259" key="9">
    <source>
        <dbReference type="PROSITE" id="PS51444"/>
    </source>
</evidence>
<evidence type="ECO:0000256" key="2">
    <source>
        <dbReference type="ARBA" id="ARBA00022741"/>
    </source>
</evidence>
<dbReference type="Gene3D" id="3.30.420.40">
    <property type="match status" value="2"/>
</dbReference>
<accession>A0A6N2LWC2</accession>